<keyword evidence="5" id="KW-0597">Phosphoprotein</keyword>
<gene>
    <name evidence="7" type="ORF">G6F64_014867</name>
</gene>
<sequence>MMEGELTLHSTLGEGTRAEVRLSLVEAGSGDVEALVAEQAQAALLPAALRQARVLVIEDHPTNQAMMAWRLQQLGVPHVMVGDGQQGLDRLAAERFDLVITDCRMPAAPASRG</sequence>
<dbReference type="Proteomes" id="UP000716291">
    <property type="component" value="Unassembled WGS sequence"/>
</dbReference>
<dbReference type="InterPro" id="IPR011006">
    <property type="entry name" value="CheY-like_superfamily"/>
</dbReference>
<evidence type="ECO:0000313" key="7">
    <source>
        <dbReference type="EMBL" id="KAG1275547.1"/>
    </source>
</evidence>
<organism evidence="7 8">
    <name type="scientific">Rhizopus oryzae</name>
    <name type="common">Mucormycosis agent</name>
    <name type="synonym">Rhizopus arrhizus var. delemar</name>
    <dbReference type="NCBI Taxonomy" id="64495"/>
    <lineage>
        <taxon>Eukaryota</taxon>
        <taxon>Fungi</taxon>
        <taxon>Fungi incertae sedis</taxon>
        <taxon>Mucoromycota</taxon>
        <taxon>Mucoromycotina</taxon>
        <taxon>Mucoromycetes</taxon>
        <taxon>Mucorales</taxon>
        <taxon>Mucorineae</taxon>
        <taxon>Rhizopodaceae</taxon>
        <taxon>Rhizopus</taxon>
    </lineage>
</organism>
<reference evidence="7" key="1">
    <citation type="journal article" date="2020" name="Microb. Genom.">
        <title>Genetic diversity of clinical and environmental Mucorales isolates obtained from an investigation of mucormycosis cases among solid organ transplant recipients.</title>
        <authorList>
            <person name="Nguyen M.H."/>
            <person name="Kaul D."/>
            <person name="Muto C."/>
            <person name="Cheng S.J."/>
            <person name="Richter R.A."/>
            <person name="Bruno V.M."/>
            <person name="Liu G."/>
            <person name="Beyhan S."/>
            <person name="Sundermann A.J."/>
            <person name="Mounaud S."/>
            <person name="Pasculle A.W."/>
            <person name="Nierman W.C."/>
            <person name="Driscoll E."/>
            <person name="Cumbie R."/>
            <person name="Clancy C.J."/>
            <person name="Dupont C.L."/>
        </authorList>
    </citation>
    <scope>NUCLEOTIDE SEQUENCE</scope>
    <source>
        <strain evidence="7">GL11</strain>
    </source>
</reference>
<comment type="caution">
    <text evidence="7">The sequence shown here is derived from an EMBL/GenBank/DDBJ whole genome shotgun (WGS) entry which is preliminary data.</text>
</comment>
<evidence type="ECO:0000256" key="4">
    <source>
        <dbReference type="ARBA" id="ARBA00022777"/>
    </source>
</evidence>
<dbReference type="GO" id="GO:0005886">
    <property type="term" value="C:plasma membrane"/>
    <property type="evidence" value="ECO:0007669"/>
    <property type="project" value="TreeGrafter"/>
</dbReference>
<keyword evidence="8" id="KW-1185">Reference proteome</keyword>
<evidence type="ECO:0000256" key="3">
    <source>
        <dbReference type="ARBA" id="ARBA00022679"/>
    </source>
</evidence>
<dbReference type="Pfam" id="PF00072">
    <property type="entry name" value="Response_reg"/>
    <property type="match status" value="1"/>
</dbReference>
<evidence type="ECO:0000256" key="2">
    <source>
        <dbReference type="ARBA" id="ARBA00012438"/>
    </source>
</evidence>
<dbReference type="AlphaFoldDB" id="A0A9P7BJ77"/>
<dbReference type="Gene3D" id="3.40.50.2300">
    <property type="match status" value="1"/>
</dbReference>
<keyword evidence="3" id="KW-0808">Transferase</keyword>
<accession>A0A9P7BJ77</accession>
<feature type="modified residue" description="4-aspartylphosphate" evidence="5">
    <location>
        <position position="102"/>
    </location>
</feature>
<dbReference type="EMBL" id="JAANQT010010003">
    <property type="protein sequence ID" value="KAG1275547.1"/>
    <property type="molecule type" value="Genomic_DNA"/>
</dbReference>
<dbReference type="GO" id="GO:0000155">
    <property type="term" value="F:phosphorelay sensor kinase activity"/>
    <property type="evidence" value="ECO:0007669"/>
    <property type="project" value="TreeGrafter"/>
</dbReference>
<feature type="domain" description="Response regulatory" evidence="6">
    <location>
        <begin position="53"/>
        <end position="113"/>
    </location>
</feature>
<dbReference type="PROSITE" id="PS50110">
    <property type="entry name" value="RESPONSE_REGULATORY"/>
    <property type="match status" value="1"/>
</dbReference>
<evidence type="ECO:0000256" key="5">
    <source>
        <dbReference type="PROSITE-ProRule" id="PRU00169"/>
    </source>
</evidence>
<dbReference type="EC" id="2.7.13.3" evidence="2"/>
<dbReference type="PANTHER" id="PTHR43047">
    <property type="entry name" value="TWO-COMPONENT HISTIDINE PROTEIN KINASE"/>
    <property type="match status" value="1"/>
</dbReference>
<dbReference type="SUPFAM" id="SSF52172">
    <property type="entry name" value="CheY-like"/>
    <property type="match status" value="1"/>
</dbReference>
<evidence type="ECO:0000313" key="8">
    <source>
        <dbReference type="Proteomes" id="UP000716291"/>
    </source>
</evidence>
<keyword evidence="4" id="KW-0418">Kinase</keyword>
<evidence type="ECO:0000259" key="6">
    <source>
        <dbReference type="PROSITE" id="PS50110"/>
    </source>
</evidence>
<dbReference type="InterPro" id="IPR001789">
    <property type="entry name" value="Sig_transdc_resp-reg_receiver"/>
</dbReference>
<dbReference type="PANTHER" id="PTHR43047:SF72">
    <property type="entry name" value="OSMOSENSING HISTIDINE PROTEIN KINASE SLN1"/>
    <property type="match status" value="1"/>
</dbReference>
<dbReference type="GO" id="GO:0009927">
    <property type="term" value="F:histidine phosphotransfer kinase activity"/>
    <property type="evidence" value="ECO:0007669"/>
    <property type="project" value="TreeGrafter"/>
</dbReference>
<evidence type="ECO:0000256" key="1">
    <source>
        <dbReference type="ARBA" id="ARBA00000085"/>
    </source>
</evidence>
<proteinExistence type="predicted"/>
<name>A0A9P7BJ77_RHIOR</name>
<protein>
    <recommendedName>
        <fullName evidence="2">histidine kinase</fullName>
        <ecNumber evidence="2">2.7.13.3</ecNumber>
    </recommendedName>
</protein>
<comment type="catalytic activity">
    <reaction evidence="1">
        <text>ATP + protein L-histidine = ADP + protein N-phospho-L-histidine.</text>
        <dbReference type="EC" id="2.7.13.3"/>
    </reaction>
</comment>